<gene>
    <name evidence="1" type="ORF">HH304_16790</name>
</gene>
<accession>A0A848J0I3</accession>
<dbReference type="Proteomes" id="UP000559010">
    <property type="component" value="Unassembled WGS sequence"/>
</dbReference>
<reference evidence="1 2" key="1">
    <citation type="submission" date="2020-04" db="EMBL/GenBank/DDBJ databases">
        <title>Flammeovirgaceae bacterium KN852 isolated from deep sea.</title>
        <authorList>
            <person name="Zhang D.-C."/>
        </authorList>
    </citation>
    <scope>NUCLEOTIDE SEQUENCE [LARGE SCALE GENOMIC DNA]</scope>
    <source>
        <strain evidence="1 2">KN852</strain>
    </source>
</reference>
<protein>
    <submittedName>
        <fullName evidence="1">Uncharacterized protein</fullName>
    </submittedName>
</protein>
<organism evidence="1 2">
    <name type="scientific">Marinigracilibium pacificum</name>
    <dbReference type="NCBI Taxonomy" id="2729599"/>
    <lineage>
        <taxon>Bacteria</taxon>
        <taxon>Pseudomonadati</taxon>
        <taxon>Bacteroidota</taxon>
        <taxon>Cytophagia</taxon>
        <taxon>Cytophagales</taxon>
        <taxon>Flammeovirgaceae</taxon>
        <taxon>Marinigracilibium</taxon>
    </lineage>
</organism>
<keyword evidence="2" id="KW-1185">Reference proteome</keyword>
<comment type="caution">
    <text evidence="1">The sequence shown here is derived from an EMBL/GenBank/DDBJ whole genome shotgun (WGS) entry which is preliminary data.</text>
</comment>
<evidence type="ECO:0000313" key="1">
    <source>
        <dbReference type="EMBL" id="NMM50067.1"/>
    </source>
</evidence>
<dbReference type="AlphaFoldDB" id="A0A848J0I3"/>
<name>A0A848J0I3_9BACT</name>
<dbReference type="RefSeq" id="WP_169684239.1">
    <property type="nucleotide sequence ID" value="NZ_JABBNU010000011.1"/>
</dbReference>
<sequence>MESEISDNQLNESISKVEKFYFELSNEDFFGCEFSPDLTHEFKLKNIAYLNNEQNYLIATDSFDFQLEIKVFEKTDKKDQVIAVFSRSCNICGQCPPEYKFFKIIDSGLEDITTSIFDRTTLEKNLNVSHLVGYQLNDNDLIVVTNCETEEVIAHLDFYNDQFKIKEF</sequence>
<dbReference type="EMBL" id="JABBNU010000011">
    <property type="protein sequence ID" value="NMM50067.1"/>
    <property type="molecule type" value="Genomic_DNA"/>
</dbReference>
<proteinExistence type="predicted"/>
<evidence type="ECO:0000313" key="2">
    <source>
        <dbReference type="Proteomes" id="UP000559010"/>
    </source>
</evidence>